<feature type="signal peptide" evidence="1">
    <location>
        <begin position="1"/>
        <end position="26"/>
    </location>
</feature>
<reference evidence="2" key="1">
    <citation type="submission" date="2022-07" db="EMBL/GenBank/DDBJ databases">
        <title>Chromosome-level genome of Muraenolepis orangiensis.</title>
        <authorList>
            <person name="Kim J."/>
        </authorList>
    </citation>
    <scope>NUCLEOTIDE SEQUENCE</scope>
    <source>
        <strain evidence="2">KU_S4_2022</strain>
        <tissue evidence="2">Muscle</tissue>
    </source>
</reference>
<sequence length="71" mass="7875">MGTFWTFPKSAILFLILHTSSVVVHGDITDGNAEHLKREHSLTKPYYGKVEEVVEVEEVEEEGEGGEGEVS</sequence>
<name>A0A9Q0I654_9TELE</name>
<organism evidence="2 3">
    <name type="scientific">Muraenolepis orangiensis</name>
    <name type="common">Patagonian moray cod</name>
    <dbReference type="NCBI Taxonomy" id="630683"/>
    <lineage>
        <taxon>Eukaryota</taxon>
        <taxon>Metazoa</taxon>
        <taxon>Chordata</taxon>
        <taxon>Craniata</taxon>
        <taxon>Vertebrata</taxon>
        <taxon>Euteleostomi</taxon>
        <taxon>Actinopterygii</taxon>
        <taxon>Neopterygii</taxon>
        <taxon>Teleostei</taxon>
        <taxon>Neoteleostei</taxon>
        <taxon>Acanthomorphata</taxon>
        <taxon>Zeiogadaria</taxon>
        <taxon>Gadariae</taxon>
        <taxon>Gadiformes</taxon>
        <taxon>Muraenolepidoidei</taxon>
        <taxon>Muraenolepididae</taxon>
        <taxon>Muraenolepis</taxon>
    </lineage>
</organism>
<evidence type="ECO:0000313" key="3">
    <source>
        <dbReference type="Proteomes" id="UP001148018"/>
    </source>
</evidence>
<dbReference type="OrthoDB" id="270293at2759"/>
<evidence type="ECO:0000313" key="2">
    <source>
        <dbReference type="EMBL" id="KAJ3588297.1"/>
    </source>
</evidence>
<proteinExistence type="predicted"/>
<keyword evidence="1" id="KW-0732">Signal</keyword>
<dbReference type="AlphaFoldDB" id="A0A9Q0I654"/>
<dbReference type="Proteomes" id="UP001148018">
    <property type="component" value="Unassembled WGS sequence"/>
</dbReference>
<feature type="chain" id="PRO_5040155921" evidence="1">
    <location>
        <begin position="27"/>
        <end position="71"/>
    </location>
</feature>
<dbReference type="EMBL" id="JANIIK010000116">
    <property type="protein sequence ID" value="KAJ3588297.1"/>
    <property type="molecule type" value="Genomic_DNA"/>
</dbReference>
<comment type="caution">
    <text evidence="2">The sequence shown here is derived from an EMBL/GenBank/DDBJ whole genome shotgun (WGS) entry which is preliminary data.</text>
</comment>
<evidence type="ECO:0000256" key="1">
    <source>
        <dbReference type="SAM" id="SignalP"/>
    </source>
</evidence>
<protein>
    <submittedName>
        <fullName evidence="2">Uncharacterized protein</fullName>
    </submittedName>
</protein>
<gene>
    <name evidence="2" type="ORF">NHX12_011890</name>
</gene>
<accession>A0A9Q0I654</accession>
<keyword evidence="3" id="KW-1185">Reference proteome</keyword>